<name>A0A6J3LXV4_9PEZI</name>
<gene>
    <name evidence="3" type="ORF">K489DRAFT_372658</name>
</gene>
<dbReference type="RefSeq" id="XP_033457155.1">
    <property type="nucleotide sequence ID" value="XM_033603354.1"/>
</dbReference>
<proteinExistence type="predicted"/>
<accession>A0A6J3LXV4</accession>
<reference evidence="3" key="1">
    <citation type="submission" date="2020-01" db="EMBL/GenBank/DDBJ databases">
        <authorList>
            <consortium name="DOE Joint Genome Institute"/>
            <person name="Haridas S."/>
            <person name="Albert R."/>
            <person name="Binder M."/>
            <person name="Bloem J."/>
            <person name="Labutti K."/>
            <person name="Salamov A."/>
            <person name="Andreopoulos B."/>
            <person name="Baker S.E."/>
            <person name="Barry K."/>
            <person name="Bills G."/>
            <person name="Bluhm B.H."/>
            <person name="Cannon C."/>
            <person name="Castanera R."/>
            <person name="Culley D.E."/>
            <person name="Daum C."/>
            <person name="Ezra D."/>
            <person name="Gonzalez J.B."/>
            <person name="Henrissat B."/>
            <person name="Kuo A."/>
            <person name="Liang C."/>
            <person name="Lipzen A."/>
            <person name="Lutzoni F."/>
            <person name="Magnuson J."/>
            <person name="Mondo S."/>
            <person name="Nolan M."/>
            <person name="Ohm R."/>
            <person name="Pangilinan J."/>
            <person name="Park H.-J."/>
            <person name="Ramirez L."/>
            <person name="Alfaro M."/>
            <person name="Sun H."/>
            <person name="Tritt A."/>
            <person name="Yoshinaga Y."/>
            <person name="Zwiers L.-H."/>
            <person name="Turgeon B.G."/>
            <person name="Goodwin S.B."/>
            <person name="Spatafora J.W."/>
            <person name="Crous P.W."/>
            <person name="Grigoriev I.V."/>
        </authorList>
    </citation>
    <scope>NUCLEOTIDE SEQUENCE</scope>
    <source>
        <strain evidence="3">CBS 342.82</strain>
    </source>
</reference>
<organism evidence="3">
    <name type="scientific">Dissoconium aciculare CBS 342.82</name>
    <dbReference type="NCBI Taxonomy" id="1314786"/>
    <lineage>
        <taxon>Eukaryota</taxon>
        <taxon>Fungi</taxon>
        <taxon>Dikarya</taxon>
        <taxon>Ascomycota</taxon>
        <taxon>Pezizomycotina</taxon>
        <taxon>Dothideomycetes</taxon>
        <taxon>Dothideomycetidae</taxon>
        <taxon>Mycosphaerellales</taxon>
        <taxon>Dissoconiaceae</taxon>
        <taxon>Dissoconium</taxon>
    </lineage>
</organism>
<dbReference type="AlphaFoldDB" id="A0A6J3LXV4"/>
<evidence type="ECO:0000256" key="1">
    <source>
        <dbReference type="SAM" id="MobiDB-lite"/>
    </source>
</evidence>
<sequence>MNDVSHDEPSTCRFTTGLFCDSDTCRHATCAFPHDRPRATHIAGEANETLEGNPTLGNAQESVGGDHPRIELDKNLRKLPTPVSISHASSLPAIGGSPPTSKSNRCGILYSVLRPGGATSPYAPPSATAQHTSVTDPPGLFTSPSSNNLFYHGGTREAQWRSPLSQLVA</sequence>
<evidence type="ECO:0000313" key="3">
    <source>
        <dbReference type="RefSeq" id="XP_033457155.1"/>
    </source>
</evidence>
<feature type="region of interest" description="Disordered" evidence="1">
    <location>
        <begin position="121"/>
        <end position="148"/>
    </location>
</feature>
<evidence type="ECO:0000313" key="2">
    <source>
        <dbReference type="Proteomes" id="UP000504637"/>
    </source>
</evidence>
<dbReference type="GeneID" id="54361154"/>
<dbReference type="Proteomes" id="UP000504637">
    <property type="component" value="Unplaced"/>
</dbReference>
<protein>
    <submittedName>
        <fullName evidence="3">Uncharacterized protein</fullName>
    </submittedName>
</protein>
<reference evidence="3" key="3">
    <citation type="submission" date="2025-08" db="UniProtKB">
        <authorList>
            <consortium name="RefSeq"/>
        </authorList>
    </citation>
    <scope>IDENTIFICATION</scope>
    <source>
        <strain evidence="3">CBS 342.82</strain>
    </source>
</reference>
<keyword evidence="2" id="KW-1185">Reference proteome</keyword>
<reference evidence="3" key="2">
    <citation type="submission" date="2020-04" db="EMBL/GenBank/DDBJ databases">
        <authorList>
            <consortium name="NCBI Genome Project"/>
        </authorList>
    </citation>
    <scope>NUCLEOTIDE SEQUENCE</scope>
    <source>
        <strain evidence="3">CBS 342.82</strain>
    </source>
</reference>